<accession>A0AAE0YV47</accession>
<evidence type="ECO:0000313" key="2">
    <source>
        <dbReference type="Proteomes" id="UP001283361"/>
    </source>
</evidence>
<dbReference type="AlphaFoldDB" id="A0AAE0YV47"/>
<organism evidence="1 2">
    <name type="scientific">Elysia crispata</name>
    <name type="common">lettuce slug</name>
    <dbReference type="NCBI Taxonomy" id="231223"/>
    <lineage>
        <taxon>Eukaryota</taxon>
        <taxon>Metazoa</taxon>
        <taxon>Spiralia</taxon>
        <taxon>Lophotrochozoa</taxon>
        <taxon>Mollusca</taxon>
        <taxon>Gastropoda</taxon>
        <taxon>Heterobranchia</taxon>
        <taxon>Euthyneura</taxon>
        <taxon>Panpulmonata</taxon>
        <taxon>Sacoglossa</taxon>
        <taxon>Placobranchoidea</taxon>
        <taxon>Plakobranchidae</taxon>
        <taxon>Elysia</taxon>
    </lineage>
</organism>
<evidence type="ECO:0000313" key="1">
    <source>
        <dbReference type="EMBL" id="KAK3757764.1"/>
    </source>
</evidence>
<protein>
    <submittedName>
        <fullName evidence="1">Uncharacterized protein</fullName>
    </submittedName>
</protein>
<dbReference type="Proteomes" id="UP001283361">
    <property type="component" value="Unassembled WGS sequence"/>
</dbReference>
<proteinExistence type="predicted"/>
<name>A0AAE0YV47_9GAST</name>
<reference evidence="1" key="1">
    <citation type="journal article" date="2023" name="G3 (Bethesda)">
        <title>A reference genome for the long-term kleptoplast-retaining sea slug Elysia crispata morphotype clarki.</title>
        <authorList>
            <person name="Eastman K.E."/>
            <person name="Pendleton A.L."/>
            <person name="Shaikh M.A."/>
            <person name="Suttiyut T."/>
            <person name="Ogas R."/>
            <person name="Tomko P."/>
            <person name="Gavelis G."/>
            <person name="Widhalm J.R."/>
            <person name="Wisecaver J.H."/>
        </authorList>
    </citation>
    <scope>NUCLEOTIDE SEQUENCE</scope>
    <source>
        <strain evidence="1">ECLA1</strain>
    </source>
</reference>
<keyword evidence="2" id="KW-1185">Reference proteome</keyword>
<comment type="caution">
    <text evidence="1">The sequence shown here is derived from an EMBL/GenBank/DDBJ whole genome shotgun (WGS) entry which is preliminary data.</text>
</comment>
<gene>
    <name evidence="1" type="ORF">RRG08_027126</name>
</gene>
<sequence>MESVWTQTHVEEKSCLFVEDSSILDKIKGSKFCLSDTIKENNSTMEMNQVLVFIGVIVWSGVCANNSGLSYTDSLVGGLKKAVARPLFADKNVVDNSFHGFCPLDCPLGTRCSLEFGAPRCVGAVDTGLGGYLGNNRALDLYSQTADLDTSLTKERDLFGFGRCAPMTPGCLATRFDRIELCRFTFDLRQQRCVRVYVRNVCAIFDSPHQNLFSSRFDCEQSCAGGKLSY</sequence>
<dbReference type="EMBL" id="JAWDGP010005328">
    <property type="protein sequence ID" value="KAK3757764.1"/>
    <property type="molecule type" value="Genomic_DNA"/>
</dbReference>